<name>A0A1C2G0Q9_9GAMM</name>
<dbReference type="Pfam" id="PF08323">
    <property type="entry name" value="Glyco_transf_5"/>
    <property type="match status" value="1"/>
</dbReference>
<dbReference type="Proteomes" id="UP000253250">
    <property type="component" value="Unassembled WGS sequence"/>
</dbReference>
<proteinExistence type="inferred from homology"/>
<dbReference type="GO" id="GO:0004373">
    <property type="term" value="F:alpha-1,4-glucan glucosyltransferase (UDP-glucose donor) activity"/>
    <property type="evidence" value="ECO:0007669"/>
    <property type="project" value="InterPro"/>
</dbReference>
<dbReference type="GO" id="GO:0005978">
    <property type="term" value="P:glycogen biosynthetic process"/>
    <property type="evidence" value="ECO:0007669"/>
    <property type="project" value="UniProtKB-UniRule"/>
</dbReference>
<dbReference type="GO" id="GO:0009011">
    <property type="term" value="F:alpha-1,4-glucan glucosyltransferase (ADP-glucose donor) activity"/>
    <property type="evidence" value="ECO:0007669"/>
    <property type="project" value="UniProtKB-UniRule"/>
</dbReference>
<evidence type="ECO:0000313" key="13">
    <source>
        <dbReference type="Proteomes" id="UP000253250"/>
    </source>
</evidence>
<evidence type="ECO:0000256" key="9">
    <source>
        <dbReference type="ARBA" id="ARBA00023056"/>
    </source>
</evidence>
<dbReference type="NCBIfam" id="NF001899">
    <property type="entry name" value="PRK00654.1-2"/>
    <property type="match status" value="1"/>
</dbReference>
<evidence type="ECO:0000256" key="5">
    <source>
        <dbReference type="ARBA" id="ARBA00012588"/>
    </source>
</evidence>
<dbReference type="Pfam" id="PF00534">
    <property type="entry name" value="Glycos_transf_1"/>
    <property type="match status" value="1"/>
</dbReference>
<protein>
    <recommendedName>
        <fullName evidence="6 11">Glycogen synthase</fullName>
        <ecNumber evidence="5 11">2.4.1.21</ecNumber>
    </recommendedName>
    <alternativeName>
        <fullName evidence="10 11">Starch [bacterial glycogen] synthase</fullName>
    </alternativeName>
</protein>
<evidence type="ECO:0000256" key="4">
    <source>
        <dbReference type="ARBA" id="ARBA00010281"/>
    </source>
</evidence>
<gene>
    <name evidence="11" type="primary">glgA</name>
    <name evidence="12" type="ORF">C4900_08155</name>
</gene>
<dbReference type="RefSeq" id="WP_065970894.1">
    <property type="nucleotide sequence ID" value="NZ_CP080624.1"/>
</dbReference>
<dbReference type="InterPro" id="IPR013534">
    <property type="entry name" value="Starch_synth_cat_dom"/>
</dbReference>
<comment type="caution">
    <text evidence="12">The sequence shown here is derived from an EMBL/GenBank/DDBJ whole genome shotgun (WGS) entry which is preliminary data.</text>
</comment>
<dbReference type="PANTHER" id="PTHR45825:SF11">
    <property type="entry name" value="ALPHA AMYLASE DOMAIN-CONTAINING PROTEIN"/>
    <property type="match status" value="1"/>
</dbReference>
<dbReference type="UniPathway" id="UPA00164"/>
<dbReference type="PANTHER" id="PTHR45825">
    <property type="entry name" value="GRANULE-BOUND STARCH SYNTHASE 1, CHLOROPLASTIC/AMYLOPLASTIC"/>
    <property type="match status" value="1"/>
</dbReference>
<evidence type="ECO:0000256" key="1">
    <source>
        <dbReference type="ARBA" id="ARBA00001478"/>
    </source>
</evidence>
<sequence length="479" mass="52017">MADRPLRVLFVASECAPWVKTGGLADVVAALPPALAAEGLDVRVCLPFYRSIRREVGEAPACATVLGALVREALLPSGIRTYLIDAPWLFGRDGGPYQDGEGRDWPDNARRFGLFARIAATLASDETPLLWRPDVFHGHDWQAGLGPLWLKTALPGAAPSVMTIHNLAFQGLFAPEMVDALHLPPGVFAVEGAEFYGRLSFLKAGLHYADLLTTVSPTYAREIQEEAQGCGLHGLLTRRRDQLVGIVNGIDDRIWNPASDRLIRARYDRDNLAAKGVDKEAVQRRFDLTVDPARPLFGLVGRLTWQKGIDLVAEVGDRLAGVGGQLVVLGTGERGLEDALRTLAARHRGAVAVRIGFDERLAHEIEAGADAFLMPSRFEPCGLNQMYSQRYGTPPVARATGGLADTIRGVDPGGCEGSGFLFGEPTGGALWEAIERALASYRNPSCWARIMREGMDRDFSWAASARRYHALYDTLVAGP</sequence>
<feature type="binding site" evidence="11">
    <location>
        <position position="20"/>
    </location>
    <ligand>
        <name>ADP-alpha-D-glucose</name>
        <dbReference type="ChEBI" id="CHEBI:57498"/>
    </ligand>
</feature>
<evidence type="ECO:0000256" key="7">
    <source>
        <dbReference type="ARBA" id="ARBA00022676"/>
    </source>
</evidence>
<dbReference type="CDD" id="cd03791">
    <property type="entry name" value="GT5_Glycogen_synthase_DULL1-like"/>
    <property type="match status" value="1"/>
</dbReference>
<dbReference type="EMBL" id="PSYR01000002">
    <property type="protein sequence ID" value="RCN55874.1"/>
    <property type="molecule type" value="Genomic_DNA"/>
</dbReference>
<dbReference type="STRING" id="163359.A9R16_13255"/>
<comment type="catalytic activity">
    <reaction evidence="1 11">
        <text>[(1-&gt;4)-alpha-D-glucosyl](n) + ADP-alpha-D-glucose = [(1-&gt;4)-alpha-D-glucosyl](n+1) + ADP + H(+)</text>
        <dbReference type="Rhea" id="RHEA:18189"/>
        <dbReference type="Rhea" id="RHEA-COMP:9584"/>
        <dbReference type="Rhea" id="RHEA-COMP:9587"/>
        <dbReference type="ChEBI" id="CHEBI:15378"/>
        <dbReference type="ChEBI" id="CHEBI:15444"/>
        <dbReference type="ChEBI" id="CHEBI:57498"/>
        <dbReference type="ChEBI" id="CHEBI:456216"/>
        <dbReference type="EC" id="2.4.1.21"/>
    </reaction>
</comment>
<dbReference type="SUPFAM" id="SSF53756">
    <property type="entry name" value="UDP-Glycosyltransferase/glycogen phosphorylase"/>
    <property type="match status" value="1"/>
</dbReference>
<keyword evidence="8 11" id="KW-0808">Transferase</keyword>
<dbReference type="OrthoDB" id="9808590at2"/>
<comment type="pathway">
    <text evidence="3 11">Glycan biosynthesis; glycogen biosynthesis.</text>
</comment>
<evidence type="ECO:0000256" key="2">
    <source>
        <dbReference type="ARBA" id="ARBA00002764"/>
    </source>
</evidence>
<dbReference type="HAMAP" id="MF_00484">
    <property type="entry name" value="Glycogen_synth"/>
    <property type="match status" value="1"/>
</dbReference>
<reference evidence="12 13" key="1">
    <citation type="submission" date="2018-02" db="EMBL/GenBank/DDBJ databases">
        <title>Insights into the biology of acidophilic members of the Acidiferrobacteraceae family derived from comparative genomic analyses.</title>
        <authorList>
            <person name="Issotta F."/>
            <person name="Thyssen C."/>
            <person name="Mena C."/>
            <person name="Moya A."/>
            <person name="Bellenberg S."/>
            <person name="Sproer C."/>
            <person name="Covarrubias P.C."/>
            <person name="Sand W."/>
            <person name="Quatrini R."/>
            <person name="Vera M."/>
        </authorList>
    </citation>
    <scope>NUCLEOTIDE SEQUENCE [LARGE SCALE GENOMIC DNA]</scope>
    <source>
        <strain evidence="13">m-1</strain>
    </source>
</reference>
<evidence type="ECO:0000313" key="12">
    <source>
        <dbReference type="EMBL" id="RCN55874.1"/>
    </source>
</evidence>
<keyword evidence="7 11" id="KW-0328">Glycosyltransferase</keyword>
<dbReference type="InterPro" id="IPR001296">
    <property type="entry name" value="Glyco_trans_1"/>
</dbReference>
<dbReference type="Gene3D" id="3.40.50.2000">
    <property type="entry name" value="Glycogen Phosphorylase B"/>
    <property type="match status" value="2"/>
</dbReference>
<organism evidence="12 13">
    <name type="scientific">Acidiferrobacter thiooxydans</name>
    <dbReference type="NCBI Taxonomy" id="163359"/>
    <lineage>
        <taxon>Bacteria</taxon>
        <taxon>Pseudomonadati</taxon>
        <taxon>Pseudomonadota</taxon>
        <taxon>Gammaproteobacteria</taxon>
        <taxon>Acidiferrobacterales</taxon>
        <taxon>Acidiferrobacteraceae</taxon>
        <taxon>Acidiferrobacter</taxon>
    </lineage>
</organism>
<accession>A0A1C2G0Q9</accession>
<evidence type="ECO:0000256" key="3">
    <source>
        <dbReference type="ARBA" id="ARBA00004964"/>
    </source>
</evidence>
<evidence type="ECO:0000256" key="11">
    <source>
        <dbReference type="HAMAP-Rule" id="MF_00484"/>
    </source>
</evidence>
<keyword evidence="9 11" id="KW-0320">Glycogen biosynthesis</keyword>
<dbReference type="EC" id="2.4.1.21" evidence="5 11"/>
<comment type="similarity">
    <text evidence="4 11">Belongs to the glycosyltransferase 1 family. Bacterial/plant glycogen synthase subfamily.</text>
</comment>
<evidence type="ECO:0000256" key="10">
    <source>
        <dbReference type="ARBA" id="ARBA00031722"/>
    </source>
</evidence>
<evidence type="ECO:0000256" key="8">
    <source>
        <dbReference type="ARBA" id="ARBA00022679"/>
    </source>
</evidence>
<dbReference type="AlphaFoldDB" id="A0A1C2G0Q9"/>
<dbReference type="NCBIfam" id="TIGR02095">
    <property type="entry name" value="glgA"/>
    <property type="match status" value="1"/>
</dbReference>
<dbReference type="GO" id="GO:0005829">
    <property type="term" value="C:cytosol"/>
    <property type="evidence" value="ECO:0007669"/>
    <property type="project" value="TreeGrafter"/>
</dbReference>
<dbReference type="InterPro" id="IPR011835">
    <property type="entry name" value="GS/SS"/>
</dbReference>
<comment type="function">
    <text evidence="2 11">Synthesizes alpha-1,4-glucan chains using ADP-glucose.</text>
</comment>
<keyword evidence="13" id="KW-1185">Reference proteome</keyword>
<evidence type="ECO:0000256" key="6">
    <source>
        <dbReference type="ARBA" id="ARBA00019935"/>
    </source>
</evidence>